<reference evidence="1 2" key="1">
    <citation type="journal article" date="2012" name="Stand. Genomic Sci.">
        <title>Genome sequence of the soil bacterium Saccharomonospora azurea type strain (NA-128(T)).</title>
        <authorList>
            <person name="Klenk H.P."/>
            <person name="Held B."/>
            <person name="Lucas S."/>
            <person name="Lapidus A."/>
            <person name="Copeland A."/>
            <person name="Hammon N."/>
            <person name="Pitluck S."/>
            <person name="Goodwin L.A."/>
            <person name="Han C."/>
            <person name="Tapia R."/>
            <person name="Brambilla E.M."/>
            <person name="Potter G."/>
            <person name="Land M."/>
            <person name="Ivanova N."/>
            <person name="Rohde M."/>
            <person name="Goker M."/>
            <person name="Detter J.C."/>
            <person name="Kyrpides N.C."/>
            <person name="Woyke T."/>
        </authorList>
    </citation>
    <scope>NUCLEOTIDE SEQUENCE [LARGE SCALE GENOMIC DNA]</scope>
    <source>
        <strain evidence="1 2">NA-128</strain>
    </source>
</reference>
<dbReference type="Proteomes" id="UP000004705">
    <property type="component" value="Chromosome"/>
</dbReference>
<proteinExistence type="predicted"/>
<keyword evidence="2" id="KW-1185">Reference proteome</keyword>
<dbReference type="AlphaFoldDB" id="H8GC45"/>
<gene>
    <name evidence="1" type="ORF">SacazDRAFT_00774</name>
</gene>
<organism evidence="1 2">
    <name type="scientific">Saccharomonospora azurea NA-128</name>
    <dbReference type="NCBI Taxonomy" id="882081"/>
    <lineage>
        <taxon>Bacteria</taxon>
        <taxon>Bacillati</taxon>
        <taxon>Actinomycetota</taxon>
        <taxon>Actinomycetes</taxon>
        <taxon>Pseudonocardiales</taxon>
        <taxon>Pseudonocardiaceae</taxon>
        <taxon>Saccharomonospora</taxon>
    </lineage>
</organism>
<evidence type="ECO:0000313" key="2">
    <source>
        <dbReference type="Proteomes" id="UP000004705"/>
    </source>
</evidence>
<dbReference type="OrthoDB" id="3555545at2"/>
<sequence length="188" mass="20119">MDLFTAPTLFVEHPGGFRRALWRTTYDVSVYDEHDRALATVGERSGPGPLSLVRATGFSGHTPFDLRVALPDGREVLGIRKSFSVRHTRVFVTDPSGVSLGSLARQGPSDIVLADGTGTPLGRLGDLAPLRVGALATRDGRRVRRDVLRLHPDLGSPARQLAIAAALAWDIVHNRGTTKPSGSAWPAG</sequence>
<protein>
    <recommendedName>
        <fullName evidence="3">Scramblase</fullName>
    </recommendedName>
</protein>
<dbReference type="RefSeq" id="WP_005438821.1">
    <property type="nucleotide sequence ID" value="NZ_CM001466.1"/>
</dbReference>
<evidence type="ECO:0000313" key="1">
    <source>
        <dbReference type="EMBL" id="EHY87722.1"/>
    </source>
</evidence>
<name>H8GC45_9PSEU</name>
<dbReference type="EMBL" id="CM001466">
    <property type="protein sequence ID" value="EHY87722.1"/>
    <property type="molecule type" value="Genomic_DNA"/>
</dbReference>
<accession>H8GC45</accession>
<evidence type="ECO:0008006" key="3">
    <source>
        <dbReference type="Google" id="ProtNLM"/>
    </source>
</evidence>
<dbReference type="HOGENOM" id="CLU_1446667_0_0_11"/>